<feature type="domain" description="ATPase AAA-type core" evidence="1">
    <location>
        <begin position="66"/>
        <end position="180"/>
    </location>
</feature>
<dbReference type="InterPro" id="IPR027417">
    <property type="entry name" value="P-loop_NTPase"/>
</dbReference>
<sequence>MVFDESRIKKIAALASASKQDQKKTWTATAIFERLDQAIIGNERYKKVLASCLSSYLSEAKQRNHLLVFGPSGTGKTYLLEQTLPDFGLPYVVIDSSSLVPSGYEGNTLTKSLTEFYSTNMGASDRAIIVMDEFDKISEKANGGDTHKSHSIQGELLTNVQGKKEGAIDTRNSLWIFLGAFAYSDEMKQIPPKMVKNDLLKYGFKNELLGRITRDTSTDIPSVEDVVKRVVKHPSLITFMDEMKLEGFDPVDFEDEAILFLSQAAQDPRYGMRIIPSLLGMIKDEAIFSKDIEKGAFIVTADLVKKIKEDNM</sequence>
<dbReference type="OrthoDB" id="9809379at2"/>
<evidence type="ECO:0000259" key="1">
    <source>
        <dbReference type="Pfam" id="PF00004"/>
    </source>
</evidence>
<dbReference type="SUPFAM" id="SSF52540">
    <property type="entry name" value="P-loop containing nucleoside triphosphate hydrolases"/>
    <property type="match status" value="1"/>
</dbReference>
<comment type="caution">
    <text evidence="2">The sequence shown here is derived from an EMBL/GenBank/DDBJ whole genome shotgun (WGS) entry which is preliminary data.</text>
</comment>
<accession>A0A150WPV8</accession>
<dbReference type="Pfam" id="PF00004">
    <property type="entry name" value="AAA"/>
    <property type="match status" value="1"/>
</dbReference>
<dbReference type="RefSeq" id="WP_061834097.1">
    <property type="nucleotide sequence ID" value="NZ_LUKE01000001.1"/>
</dbReference>
<keyword evidence="3" id="KW-1185">Reference proteome</keyword>
<gene>
    <name evidence="2" type="ORF">AZI86_05670</name>
</gene>
<dbReference type="InterPro" id="IPR050052">
    <property type="entry name" value="ATP-dep_Clp_protease_ClpX"/>
</dbReference>
<dbReference type="GO" id="GO:0005524">
    <property type="term" value="F:ATP binding"/>
    <property type="evidence" value="ECO:0007669"/>
    <property type="project" value="InterPro"/>
</dbReference>
<name>A0A150WPV8_BDEBC</name>
<dbReference type="Proteomes" id="UP000075320">
    <property type="component" value="Unassembled WGS sequence"/>
</dbReference>
<dbReference type="GO" id="GO:0051603">
    <property type="term" value="P:proteolysis involved in protein catabolic process"/>
    <property type="evidence" value="ECO:0007669"/>
    <property type="project" value="TreeGrafter"/>
</dbReference>
<organism evidence="2 3">
    <name type="scientific">Bdellovibrio bacteriovorus</name>
    <dbReference type="NCBI Taxonomy" id="959"/>
    <lineage>
        <taxon>Bacteria</taxon>
        <taxon>Pseudomonadati</taxon>
        <taxon>Bdellovibrionota</taxon>
        <taxon>Bdellovibrionia</taxon>
        <taxon>Bdellovibrionales</taxon>
        <taxon>Pseudobdellovibrionaceae</taxon>
        <taxon>Bdellovibrio</taxon>
    </lineage>
</organism>
<evidence type="ECO:0000313" key="2">
    <source>
        <dbReference type="EMBL" id="KYG66533.1"/>
    </source>
</evidence>
<proteinExistence type="predicted"/>
<protein>
    <recommendedName>
        <fullName evidence="1">ATPase AAA-type core domain-containing protein</fullName>
    </recommendedName>
</protein>
<evidence type="ECO:0000313" key="3">
    <source>
        <dbReference type="Proteomes" id="UP000075320"/>
    </source>
</evidence>
<dbReference type="AlphaFoldDB" id="A0A150WPV8"/>
<dbReference type="InterPro" id="IPR003959">
    <property type="entry name" value="ATPase_AAA_core"/>
</dbReference>
<dbReference type="GO" id="GO:0016887">
    <property type="term" value="F:ATP hydrolysis activity"/>
    <property type="evidence" value="ECO:0007669"/>
    <property type="project" value="InterPro"/>
</dbReference>
<dbReference type="PANTHER" id="PTHR48102:SF7">
    <property type="entry name" value="ATP-DEPENDENT CLP PROTEASE ATP-BINDING SUBUNIT CLPX-LIKE, MITOCHONDRIAL"/>
    <property type="match status" value="1"/>
</dbReference>
<dbReference type="Gene3D" id="3.40.50.300">
    <property type="entry name" value="P-loop containing nucleotide triphosphate hydrolases"/>
    <property type="match status" value="1"/>
</dbReference>
<dbReference type="PANTHER" id="PTHR48102">
    <property type="entry name" value="ATP-DEPENDENT CLP PROTEASE ATP-BINDING SUBUNIT CLPX-LIKE, MITOCHONDRIAL-RELATED"/>
    <property type="match status" value="1"/>
</dbReference>
<dbReference type="EMBL" id="LUKE01000001">
    <property type="protein sequence ID" value="KYG66533.1"/>
    <property type="molecule type" value="Genomic_DNA"/>
</dbReference>
<reference evidence="2 3" key="1">
    <citation type="submission" date="2016-03" db="EMBL/GenBank/DDBJ databases">
        <authorList>
            <person name="Ploux O."/>
        </authorList>
    </citation>
    <scope>NUCLEOTIDE SEQUENCE [LARGE SCALE GENOMIC DNA]</scope>
    <source>
        <strain evidence="2 3">R0</strain>
    </source>
</reference>